<keyword evidence="2" id="KW-0119">Carbohydrate metabolism</keyword>
<dbReference type="SUPFAM" id="SSF81296">
    <property type="entry name" value="E set domains"/>
    <property type="match status" value="1"/>
</dbReference>
<dbReference type="SUPFAM" id="SSF48208">
    <property type="entry name" value="Six-hairpin glycosidases"/>
    <property type="match status" value="1"/>
</dbReference>
<gene>
    <name evidence="6" type="ORF">RM529_04570</name>
</gene>
<feature type="domain" description="Glycoside hydrolase family 9" evidence="4">
    <location>
        <begin position="403"/>
        <end position="780"/>
    </location>
</feature>
<evidence type="ECO:0000313" key="7">
    <source>
        <dbReference type="Proteomes" id="UP001248819"/>
    </source>
</evidence>
<comment type="similarity">
    <text evidence="1">Belongs to the glycosyl hydrolase 9 (cellulase E) family.</text>
</comment>
<comment type="caution">
    <text evidence="6">The sequence shown here is derived from an EMBL/GenBank/DDBJ whole genome shotgun (WGS) entry which is preliminary data.</text>
</comment>
<dbReference type="GO" id="GO:0016787">
    <property type="term" value="F:hydrolase activity"/>
    <property type="evidence" value="ECO:0007669"/>
    <property type="project" value="UniProtKB-KW"/>
</dbReference>
<keyword evidence="3" id="KW-0624">Polysaccharide degradation</keyword>
<dbReference type="InterPro" id="IPR013783">
    <property type="entry name" value="Ig-like_fold"/>
</dbReference>
<name>A0ABU3CSR6_9FLAO</name>
<dbReference type="RefSeq" id="WP_311483566.1">
    <property type="nucleotide sequence ID" value="NZ_JAVRHP010000014.1"/>
</dbReference>
<dbReference type="Gene3D" id="1.50.10.10">
    <property type="match status" value="1"/>
</dbReference>
<keyword evidence="7" id="KW-1185">Reference proteome</keyword>
<dbReference type="EMBL" id="JAVRHP010000014">
    <property type="protein sequence ID" value="MDT0649404.1"/>
    <property type="molecule type" value="Genomic_DNA"/>
</dbReference>
<evidence type="ECO:0000256" key="1">
    <source>
        <dbReference type="ARBA" id="ARBA00007072"/>
    </source>
</evidence>
<sequence length="845" mass="95911">MENNYPAYREKHRRTHSSEHDPVKNKILIFIFFLLIISPLSAQDADMELNEEEYFEVPGVNILAFSNWYNGLFSDSKISGIEIIHHGDRTATNGDVRLHATPEQWDAIPTFSERKVDRENGRIDTYQEYPDYNFKYMVRAEAKDDGILLSVHLEEAVPETLVGKAGLNLEFIPSAYWEKTYYMDGKGDVFPLYPSSDMNKDNTGYTSPKPMATGQKLVLAPEDPKRRVTIISEDAELMLHDGRDKAQNGWFVVRSLIPEGETGKVLEWFISANAIPGWSRKPVIAHSQVGYHPNQKKVAVIELDKNATPEQTATLQKISEEGEKIDVQTGELARWGQYTRYNYFHYDFSEIREPGTYVISYAEETTAPFRIGENIYEDAWHPTNDIYFPVQMDHMLVNEAYRVWHGASHMDDALQAPVDHEHFDLYAQGPTTDTQYEPGEHIPKLNIGGWYDAGDYDIRTQTQYYVVNNLVYAYEDFNLQRDQTSVNYDAKYVDIHNPDGKADMLQQIEHGTLALIAQHRAVGHAIPGIIVPDISQYTHLGDGLTMTDNLIYDKNMDSLESDGYRSGKFDDRWAFTSKSTPLNYGSIAALAAASRVLKGYNDSLAQECLTTAKNVWKEEHAKEPDLFHHGNTTGGTLQDEELKAAVELLLATKDQKYAARITEMWPVIDSNFSSHSGRITRVLPFMKDSFKKKMRERTMAYQSELDAHYQENPFGVPIGRGGWAGNGQVIAFAMNNYLLYKAFPDLIDKEHVYKALNYIYGTHPDSSISFVSGVGTKSKKVAYGMNRADFSFIAGGIVPGVLILKPDFPENREDWPFLWGENEYVISVGSSYIYLVNAVNSLVNE</sequence>
<feature type="domain" description="Cellulase Ig-like" evidence="5">
    <location>
        <begin position="282"/>
        <end position="365"/>
    </location>
</feature>
<dbReference type="InterPro" id="IPR008928">
    <property type="entry name" value="6-hairpin_glycosidase_sf"/>
</dbReference>
<evidence type="ECO:0000259" key="4">
    <source>
        <dbReference type="Pfam" id="PF00759"/>
    </source>
</evidence>
<evidence type="ECO:0000313" key="6">
    <source>
        <dbReference type="EMBL" id="MDT0649404.1"/>
    </source>
</evidence>
<dbReference type="Pfam" id="PF00759">
    <property type="entry name" value="Glyco_hydro_9"/>
    <property type="match status" value="1"/>
</dbReference>
<accession>A0ABU3CSR6</accession>
<protein>
    <submittedName>
        <fullName evidence="6">Glycoside hydrolase family 9 protein</fullName>
    </submittedName>
</protein>
<dbReference type="InterPro" id="IPR014756">
    <property type="entry name" value="Ig_E-set"/>
</dbReference>
<dbReference type="InterPro" id="IPR001701">
    <property type="entry name" value="Glyco_hydro_9"/>
</dbReference>
<organism evidence="6 7">
    <name type="scientific">Autumnicola edwardsiae</name>
    <dbReference type="NCBI Taxonomy" id="3075594"/>
    <lineage>
        <taxon>Bacteria</taxon>
        <taxon>Pseudomonadati</taxon>
        <taxon>Bacteroidota</taxon>
        <taxon>Flavobacteriia</taxon>
        <taxon>Flavobacteriales</taxon>
        <taxon>Flavobacteriaceae</taxon>
        <taxon>Autumnicola</taxon>
    </lineage>
</organism>
<evidence type="ECO:0000256" key="3">
    <source>
        <dbReference type="ARBA" id="ARBA00023326"/>
    </source>
</evidence>
<dbReference type="InterPro" id="IPR004197">
    <property type="entry name" value="Cellulase_Ig-like"/>
</dbReference>
<proteinExistence type="inferred from homology"/>
<dbReference type="Gene3D" id="2.60.40.10">
    <property type="entry name" value="Immunoglobulins"/>
    <property type="match status" value="1"/>
</dbReference>
<evidence type="ECO:0000256" key="2">
    <source>
        <dbReference type="ARBA" id="ARBA00023277"/>
    </source>
</evidence>
<evidence type="ECO:0000259" key="5">
    <source>
        <dbReference type="Pfam" id="PF02927"/>
    </source>
</evidence>
<dbReference type="Pfam" id="PF02927">
    <property type="entry name" value="CelD_N"/>
    <property type="match status" value="1"/>
</dbReference>
<dbReference type="InterPro" id="IPR012341">
    <property type="entry name" value="6hp_glycosidase-like_sf"/>
</dbReference>
<dbReference type="CDD" id="cd02850">
    <property type="entry name" value="E_set_Cellulase_N"/>
    <property type="match status" value="1"/>
</dbReference>
<reference evidence="6 7" key="1">
    <citation type="submission" date="2023-09" db="EMBL/GenBank/DDBJ databases">
        <authorList>
            <person name="Rey-Velasco X."/>
        </authorList>
    </citation>
    <scope>NUCLEOTIDE SEQUENCE [LARGE SCALE GENOMIC DNA]</scope>
    <source>
        <strain evidence="6 7">F297</strain>
    </source>
</reference>
<dbReference type="Proteomes" id="UP001248819">
    <property type="component" value="Unassembled WGS sequence"/>
</dbReference>
<keyword evidence="6" id="KW-0378">Hydrolase</keyword>